<reference evidence="1 2" key="1">
    <citation type="submission" date="2016-03" db="EMBL/GenBank/DDBJ databases">
        <title>Complete genome sequence of Thermococcus profundus strain DT5432.</title>
        <authorList>
            <person name="Oger P.M."/>
        </authorList>
    </citation>
    <scope>NUCLEOTIDE SEQUENCE [LARGE SCALE GENOMIC DNA]</scope>
    <source>
        <strain evidence="1 2">DT 5432</strain>
    </source>
</reference>
<gene>
    <name evidence="1" type="ORF">A3L09_04525</name>
</gene>
<protein>
    <submittedName>
        <fullName evidence="1">Uncharacterized protein</fullName>
    </submittedName>
</protein>
<name>A0A2Z2MF92_THEPR</name>
<dbReference type="KEGG" id="tprf:A3L09_04525"/>
<dbReference type="PANTHER" id="PTHR42201">
    <property type="entry name" value="TAXIS PROTEIN"/>
    <property type="match status" value="1"/>
</dbReference>
<dbReference type="EMBL" id="CP014862">
    <property type="protein sequence ID" value="ASJ02574.1"/>
    <property type="molecule type" value="Genomic_DNA"/>
</dbReference>
<evidence type="ECO:0000313" key="2">
    <source>
        <dbReference type="Proteomes" id="UP000250179"/>
    </source>
</evidence>
<dbReference type="AlphaFoldDB" id="A0A2Z2MF92"/>
<dbReference type="PANTHER" id="PTHR42201:SF1">
    <property type="entry name" value="TAXIS PROTEIN"/>
    <property type="match status" value="1"/>
</dbReference>
<dbReference type="Proteomes" id="UP000250179">
    <property type="component" value="Chromosome"/>
</dbReference>
<proteinExistence type="predicted"/>
<dbReference type="GeneID" id="33319652"/>
<evidence type="ECO:0000313" key="1">
    <source>
        <dbReference type="EMBL" id="ASJ02574.1"/>
    </source>
</evidence>
<organism evidence="1 2">
    <name type="scientific">Thermococcus profundus</name>
    <dbReference type="NCBI Taxonomy" id="49899"/>
    <lineage>
        <taxon>Archaea</taxon>
        <taxon>Methanobacteriati</taxon>
        <taxon>Methanobacteriota</taxon>
        <taxon>Thermococci</taxon>
        <taxon>Thermococcales</taxon>
        <taxon>Thermococcaceae</taxon>
        <taxon>Thermococcus</taxon>
    </lineage>
</organism>
<accession>A0A2Z2MF92</accession>
<dbReference type="RefSeq" id="WP_088857834.1">
    <property type="nucleotide sequence ID" value="NZ_CP014862.1"/>
</dbReference>
<sequence>MPEGKVRARVMVVPDSSPGGSADTWKEAELSIEGGLRIRYLKDGLFSGEDFFSFSSVVDLGFKVPSHIGTGDVFAVRFQGKTLFMAPGSNPLIYSPSKFRDFIHGIFEALLRGRPVLFWEGGEVPVWERGYLGAVGVGKLLIIGPNRAPILSFPSVVKARTETVDGKIAWFLERYTPLGISGVYLHIPERKTRLFVLRYLSRFGGAGYLPELAREFPDVLADLKVPDVSPEEREVLMALMSGIDPLELPGLLRMDVRRVEEIYDRLIRKGLLSLVGIRKIVEPTPLAETAVELEEGEGE</sequence>
<dbReference type="OrthoDB" id="227825at2157"/>
<dbReference type="GO" id="GO:0006935">
    <property type="term" value="P:chemotaxis"/>
    <property type="evidence" value="ECO:0007669"/>
    <property type="project" value="InterPro"/>
</dbReference>
<dbReference type="InterPro" id="IPR007381">
    <property type="entry name" value="CheF1/F2"/>
</dbReference>
<keyword evidence="2" id="KW-1185">Reference proteome</keyword>